<organism evidence="11 12">
    <name type="scientific">Dissulfurirhabdus thermomarina</name>
    <dbReference type="NCBI Taxonomy" id="1765737"/>
    <lineage>
        <taxon>Bacteria</taxon>
        <taxon>Deltaproteobacteria</taxon>
        <taxon>Dissulfurirhabdaceae</taxon>
        <taxon>Dissulfurirhabdus</taxon>
    </lineage>
</organism>
<dbReference type="AlphaFoldDB" id="A0A6N9TTJ0"/>
<dbReference type="UniPathway" id="UPA00085"/>
<feature type="transmembrane region" description="Helical" evidence="10">
    <location>
        <begin position="154"/>
        <end position="178"/>
    </location>
</feature>
<keyword evidence="3 10" id="KW-0808">Transferase</keyword>
<name>A0A6N9TTJ0_DISTH</name>
<evidence type="ECO:0000313" key="12">
    <source>
        <dbReference type="Proteomes" id="UP000469346"/>
    </source>
</evidence>
<dbReference type="PANTHER" id="PTHR30309:SF0">
    <property type="entry name" value="GLYCEROL-3-PHOSPHATE ACYLTRANSFERASE-RELATED"/>
    <property type="match status" value="1"/>
</dbReference>
<evidence type="ECO:0000313" key="11">
    <source>
        <dbReference type="EMBL" id="NDY43413.1"/>
    </source>
</evidence>
<dbReference type="EC" id="2.3.1.275" evidence="10"/>
<evidence type="ECO:0000256" key="2">
    <source>
        <dbReference type="ARBA" id="ARBA00022516"/>
    </source>
</evidence>
<dbReference type="EMBL" id="JAAGRR010000166">
    <property type="protein sequence ID" value="NDY43413.1"/>
    <property type="molecule type" value="Genomic_DNA"/>
</dbReference>
<dbReference type="Pfam" id="PF02660">
    <property type="entry name" value="G3P_acyltransf"/>
    <property type="match status" value="1"/>
</dbReference>
<comment type="similarity">
    <text evidence="10">Belongs to the PlsY family.</text>
</comment>
<evidence type="ECO:0000256" key="10">
    <source>
        <dbReference type="HAMAP-Rule" id="MF_01043"/>
    </source>
</evidence>
<feature type="transmembrane region" description="Helical" evidence="10">
    <location>
        <begin position="80"/>
        <end position="100"/>
    </location>
</feature>
<evidence type="ECO:0000256" key="8">
    <source>
        <dbReference type="ARBA" id="ARBA00023209"/>
    </source>
</evidence>
<reference evidence="11 12" key="1">
    <citation type="submission" date="2020-02" db="EMBL/GenBank/DDBJ databases">
        <title>Comparative genomics of sulfur disproportionating microorganisms.</title>
        <authorList>
            <person name="Ward L.M."/>
            <person name="Bertran E."/>
            <person name="Johnston D.T."/>
        </authorList>
    </citation>
    <scope>NUCLEOTIDE SEQUENCE [LARGE SCALE GENOMIC DNA]</scope>
    <source>
        <strain evidence="11 12">DSM 100025</strain>
    </source>
</reference>
<evidence type="ECO:0000256" key="3">
    <source>
        <dbReference type="ARBA" id="ARBA00022679"/>
    </source>
</evidence>
<dbReference type="RefSeq" id="WP_163299583.1">
    <property type="nucleotide sequence ID" value="NZ_JAAGRR010000166.1"/>
</dbReference>
<evidence type="ECO:0000256" key="5">
    <source>
        <dbReference type="ARBA" id="ARBA00022989"/>
    </source>
</evidence>
<dbReference type="GO" id="GO:0043772">
    <property type="term" value="F:acyl-phosphate glycerol-3-phosphate acyltransferase activity"/>
    <property type="evidence" value="ECO:0007669"/>
    <property type="project" value="UniProtKB-UniRule"/>
</dbReference>
<dbReference type="GO" id="GO:0005886">
    <property type="term" value="C:plasma membrane"/>
    <property type="evidence" value="ECO:0007669"/>
    <property type="project" value="UniProtKB-SubCell"/>
</dbReference>
<keyword evidence="4 10" id="KW-0812">Transmembrane</keyword>
<keyword evidence="1 10" id="KW-1003">Cell membrane</keyword>
<dbReference type="HAMAP" id="MF_01043">
    <property type="entry name" value="PlsY"/>
    <property type="match status" value="1"/>
</dbReference>
<accession>A0A6N9TTJ0</accession>
<feature type="transmembrane region" description="Helical" evidence="10">
    <location>
        <begin position="51"/>
        <end position="74"/>
    </location>
</feature>
<keyword evidence="12" id="KW-1185">Reference proteome</keyword>
<evidence type="ECO:0000256" key="9">
    <source>
        <dbReference type="ARBA" id="ARBA00023264"/>
    </source>
</evidence>
<dbReference type="InterPro" id="IPR003811">
    <property type="entry name" value="G3P_acylTferase_PlsY"/>
</dbReference>
<comment type="subunit">
    <text evidence="10">Probably interacts with PlsX.</text>
</comment>
<sequence>MVQVIWPAAAYLLGAVPFGLLVARRFGQDPRRSGSGNIGATNVTRVLGRRWGALTLLLDAGKGALPVLGCRWALAGEPSAGWWVAATGLAAVVGHCYPVYLRFRGGKGVATAAGALGAVCPAALGVAAAAFALVAGASGYVSAGSLAAAALMPALAAVLCPAAPVLALAWGAAVLVWVRHADNIRRLLRGEEKGWRRRG</sequence>
<dbReference type="NCBIfam" id="TIGR00023">
    <property type="entry name" value="glycerol-3-phosphate 1-O-acyltransferase PlsY"/>
    <property type="match status" value="1"/>
</dbReference>
<dbReference type="GO" id="GO:0008654">
    <property type="term" value="P:phospholipid biosynthetic process"/>
    <property type="evidence" value="ECO:0007669"/>
    <property type="project" value="UniProtKB-UniRule"/>
</dbReference>
<keyword evidence="6 10" id="KW-0443">Lipid metabolism</keyword>
<evidence type="ECO:0000256" key="6">
    <source>
        <dbReference type="ARBA" id="ARBA00023098"/>
    </source>
</evidence>
<evidence type="ECO:0000256" key="4">
    <source>
        <dbReference type="ARBA" id="ARBA00022692"/>
    </source>
</evidence>
<comment type="pathway">
    <text evidence="10">Lipid metabolism; phospholipid metabolism.</text>
</comment>
<proteinExistence type="inferred from homology"/>
<evidence type="ECO:0000256" key="1">
    <source>
        <dbReference type="ARBA" id="ARBA00022475"/>
    </source>
</evidence>
<protein>
    <recommendedName>
        <fullName evidence="10">Glycerol-3-phosphate acyltransferase</fullName>
    </recommendedName>
    <alternativeName>
        <fullName evidence="10">Acyl-PO4 G3P acyltransferase</fullName>
    </alternativeName>
    <alternativeName>
        <fullName evidence="10">Acyl-phosphate--glycerol-3-phosphate acyltransferase</fullName>
    </alternativeName>
    <alternativeName>
        <fullName evidence="10">G3P acyltransferase</fullName>
        <shortName evidence="10">GPAT</shortName>
        <ecNumber evidence="10">2.3.1.275</ecNumber>
    </alternativeName>
    <alternativeName>
        <fullName evidence="10">Lysophosphatidic acid synthase</fullName>
        <shortName evidence="10">LPA synthase</shortName>
    </alternativeName>
</protein>
<keyword evidence="8 10" id="KW-0594">Phospholipid biosynthesis</keyword>
<dbReference type="PANTHER" id="PTHR30309">
    <property type="entry name" value="INNER MEMBRANE PROTEIN YGIH"/>
    <property type="match status" value="1"/>
</dbReference>
<keyword evidence="5 10" id="KW-1133">Transmembrane helix</keyword>
<dbReference type="SMART" id="SM01207">
    <property type="entry name" value="G3P_acyltransf"/>
    <property type="match status" value="1"/>
</dbReference>
<comment type="function">
    <text evidence="10">Catalyzes the transfer of an acyl group from acyl-phosphate (acyl-PO(4)) to glycerol-3-phosphate (G3P) to form lysophosphatidic acid (LPA). This enzyme utilizes acyl-phosphate as fatty acyl donor, but not acyl-CoA or acyl-ACP.</text>
</comment>
<keyword evidence="9 10" id="KW-1208">Phospholipid metabolism</keyword>
<comment type="catalytic activity">
    <reaction evidence="10">
        <text>an acyl phosphate + sn-glycerol 3-phosphate = a 1-acyl-sn-glycero-3-phosphate + phosphate</text>
        <dbReference type="Rhea" id="RHEA:34075"/>
        <dbReference type="ChEBI" id="CHEBI:43474"/>
        <dbReference type="ChEBI" id="CHEBI:57597"/>
        <dbReference type="ChEBI" id="CHEBI:57970"/>
        <dbReference type="ChEBI" id="CHEBI:59918"/>
        <dbReference type="EC" id="2.3.1.275"/>
    </reaction>
</comment>
<feature type="transmembrane region" description="Helical" evidence="10">
    <location>
        <begin position="112"/>
        <end position="134"/>
    </location>
</feature>
<gene>
    <name evidence="10 11" type="primary">plsY</name>
    <name evidence="11" type="ORF">G3N55_11245</name>
</gene>
<keyword evidence="7 10" id="KW-0472">Membrane</keyword>
<keyword evidence="11" id="KW-0012">Acyltransferase</keyword>
<keyword evidence="2 10" id="KW-0444">Lipid biosynthesis</keyword>
<feature type="transmembrane region" description="Helical" evidence="10">
    <location>
        <begin position="6"/>
        <end position="23"/>
    </location>
</feature>
<comment type="subcellular location">
    <subcellularLocation>
        <location evidence="10">Cell membrane</location>
        <topology evidence="10">Multi-pass membrane protein</topology>
    </subcellularLocation>
</comment>
<comment type="caution">
    <text evidence="11">The sequence shown here is derived from an EMBL/GenBank/DDBJ whole genome shotgun (WGS) entry which is preliminary data.</text>
</comment>
<dbReference type="Proteomes" id="UP000469346">
    <property type="component" value="Unassembled WGS sequence"/>
</dbReference>
<evidence type="ECO:0000256" key="7">
    <source>
        <dbReference type="ARBA" id="ARBA00023136"/>
    </source>
</evidence>